<dbReference type="VEuPathDB" id="FungiDB:PV09_01359"/>
<dbReference type="EC" id="2.1.1.320" evidence="7"/>
<dbReference type="STRING" id="253628.A0A0D1Y088"/>
<comment type="similarity">
    <text evidence="2 7">Belongs to the NDUFAF7 family.</text>
</comment>
<dbReference type="HOGENOM" id="CLU_024840_0_0_1"/>
<proteinExistence type="inferred from homology"/>
<dbReference type="InParanoid" id="A0A0D1Y088"/>
<dbReference type="GeneID" id="27309332"/>
<comment type="subcellular location">
    <subcellularLocation>
        <location evidence="1 7">Mitochondrion</location>
    </subcellularLocation>
</comment>
<accession>A0A0D1Y088</accession>
<dbReference type="InterPro" id="IPR029063">
    <property type="entry name" value="SAM-dependent_MTases_sf"/>
</dbReference>
<reference evidence="8 9" key="1">
    <citation type="submission" date="2015-01" db="EMBL/GenBank/DDBJ databases">
        <title>The Genome Sequence of Ochroconis gallopava CBS43764.</title>
        <authorList>
            <consortium name="The Broad Institute Genomics Platform"/>
            <person name="Cuomo C."/>
            <person name="de Hoog S."/>
            <person name="Gorbushina A."/>
            <person name="Stielow B."/>
            <person name="Teixiera M."/>
            <person name="Abouelleil A."/>
            <person name="Chapman S.B."/>
            <person name="Priest M."/>
            <person name="Young S.K."/>
            <person name="Wortman J."/>
            <person name="Nusbaum C."/>
            <person name="Birren B."/>
        </authorList>
    </citation>
    <scope>NUCLEOTIDE SEQUENCE [LARGE SCALE GENOMIC DNA]</scope>
    <source>
        <strain evidence="8 9">CBS 43764</strain>
    </source>
</reference>
<sequence>MRGTIRPLALRYAARPSQWRCTARWQSSQASSTRKWSTPLAKSLAEAITTTGPIPVAAYMRQCLTNPHGGYYTSRGQETSSDPFGKHGDFITSPEISQIFGELIGLWTFAEWRAQKITSKVHLIELGPGRGTLMDDMLRTLRNFKPFMGSLDRIWLVEASANLRETQRRLLCGEHAHLETCEEGFKSRCKYAPDIEIVWVEDMKFVPQDTEAAPFIIAHEFFDALPIHIFQSVVPRSNETTPSITTSATAVSDPAKQTKKTKPNEWREMLVNPVSPYDAILNARAEKAGPAPDFELIVSPAPTPHSQLLPRLSERYQKILSITGANIEISPESQALVADFARRIGGANQGSDKKQPAGAALILDYGPSATVPTNSLRGIRSHKPISPFAMAGQVDISADVDFLGLAHSALDASPGVEVHGPVEQALFLSAMGIKERADMLIAKAGADDEVKRRIETSWKRLVDRGPDGMGKTYKAMAILPYFAERELRRPVGFGGDISV</sequence>
<dbReference type="AlphaFoldDB" id="A0A0D1Y088"/>
<dbReference type="PANTHER" id="PTHR12049:SF7">
    <property type="entry name" value="PROTEIN ARGININE METHYLTRANSFERASE NDUFAF7, MITOCHONDRIAL"/>
    <property type="match status" value="1"/>
</dbReference>
<dbReference type="GO" id="GO:0005739">
    <property type="term" value="C:mitochondrion"/>
    <property type="evidence" value="ECO:0007669"/>
    <property type="project" value="UniProtKB-SubCell"/>
</dbReference>
<comment type="function">
    <text evidence="7">Arginine methyltransferase involved in the assembly or stability of mitochondrial NADH:ubiquinone oxidoreductase complex (complex I).</text>
</comment>
<dbReference type="Gene3D" id="3.40.50.12710">
    <property type="match status" value="1"/>
</dbReference>
<gene>
    <name evidence="8" type="ORF">PV09_01359</name>
</gene>
<keyword evidence="5 7" id="KW-0496">Mitochondrion</keyword>
<protein>
    <recommendedName>
        <fullName evidence="7">Protein arginine methyltransferase NDUFAF7</fullName>
        <ecNumber evidence="7">2.1.1.320</ecNumber>
    </recommendedName>
</protein>
<evidence type="ECO:0000256" key="7">
    <source>
        <dbReference type="RuleBase" id="RU364114"/>
    </source>
</evidence>
<evidence type="ECO:0000256" key="2">
    <source>
        <dbReference type="ARBA" id="ARBA00005891"/>
    </source>
</evidence>
<dbReference type="InterPro" id="IPR003788">
    <property type="entry name" value="NDUFAF7"/>
</dbReference>
<evidence type="ECO:0000256" key="5">
    <source>
        <dbReference type="ARBA" id="ARBA00023128"/>
    </source>
</evidence>
<dbReference type="GO" id="GO:0032259">
    <property type="term" value="P:methylation"/>
    <property type="evidence" value="ECO:0007669"/>
    <property type="project" value="UniProtKB-KW"/>
</dbReference>
<dbReference type="SUPFAM" id="SSF53335">
    <property type="entry name" value="S-adenosyl-L-methionine-dependent methyltransferases"/>
    <property type="match status" value="1"/>
</dbReference>
<dbReference type="InterPro" id="IPR038375">
    <property type="entry name" value="NDUFAF7_sf"/>
</dbReference>
<evidence type="ECO:0000256" key="1">
    <source>
        <dbReference type="ARBA" id="ARBA00004173"/>
    </source>
</evidence>
<organism evidence="8 9">
    <name type="scientific">Verruconis gallopava</name>
    <dbReference type="NCBI Taxonomy" id="253628"/>
    <lineage>
        <taxon>Eukaryota</taxon>
        <taxon>Fungi</taxon>
        <taxon>Dikarya</taxon>
        <taxon>Ascomycota</taxon>
        <taxon>Pezizomycotina</taxon>
        <taxon>Dothideomycetes</taxon>
        <taxon>Pleosporomycetidae</taxon>
        <taxon>Venturiales</taxon>
        <taxon>Sympoventuriaceae</taxon>
        <taxon>Verruconis</taxon>
    </lineage>
</organism>
<keyword evidence="4 7" id="KW-0808">Transferase</keyword>
<dbReference type="Proteomes" id="UP000053259">
    <property type="component" value="Unassembled WGS sequence"/>
</dbReference>
<keyword evidence="3 7" id="KW-0489">Methyltransferase</keyword>
<evidence type="ECO:0000256" key="3">
    <source>
        <dbReference type="ARBA" id="ARBA00022603"/>
    </source>
</evidence>
<dbReference type="RefSeq" id="XP_016218325.1">
    <property type="nucleotide sequence ID" value="XM_016354230.1"/>
</dbReference>
<name>A0A0D1Y088_9PEZI</name>
<dbReference type="PANTHER" id="PTHR12049">
    <property type="entry name" value="PROTEIN ARGININE METHYLTRANSFERASE NDUFAF7, MITOCHONDRIAL"/>
    <property type="match status" value="1"/>
</dbReference>
<evidence type="ECO:0000256" key="6">
    <source>
        <dbReference type="ARBA" id="ARBA00048612"/>
    </source>
</evidence>
<dbReference type="GO" id="GO:0032981">
    <property type="term" value="P:mitochondrial respiratory chain complex I assembly"/>
    <property type="evidence" value="ECO:0007669"/>
    <property type="project" value="TreeGrafter"/>
</dbReference>
<dbReference type="Pfam" id="PF02636">
    <property type="entry name" value="Methyltransf_28"/>
    <property type="match status" value="1"/>
</dbReference>
<dbReference type="EMBL" id="KN847531">
    <property type="protein sequence ID" value="KIW08456.1"/>
    <property type="molecule type" value="Genomic_DNA"/>
</dbReference>
<evidence type="ECO:0000256" key="4">
    <source>
        <dbReference type="ARBA" id="ARBA00022679"/>
    </source>
</evidence>
<keyword evidence="9" id="KW-1185">Reference proteome</keyword>
<evidence type="ECO:0000313" key="9">
    <source>
        <dbReference type="Proteomes" id="UP000053259"/>
    </source>
</evidence>
<dbReference type="GO" id="GO:0035243">
    <property type="term" value="F:protein-arginine omega-N symmetric methyltransferase activity"/>
    <property type="evidence" value="ECO:0007669"/>
    <property type="project" value="UniProtKB-EC"/>
</dbReference>
<evidence type="ECO:0000313" key="8">
    <source>
        <dbReference type="EMBL" id="KIW08456.1"/>
    </source>
</evidence>
<comment type="catalytic activity">
    <reaction evidence="6 7">
        <text>L-arginyl-[protein] + 2 S-adenosyl-L-methionine = N(omega),N(omega)'-dimethyl-L-arginyl-[protein] + 2 S-adenosyl-L-homocysteine + 2 H(+)</text>
        <dbReference type="Rhea" id="RHEA:48108"/>
        <dbReference type="Rhea" id="RHEA-COMP:10532"/>
        <dbReference type="Rhea" id="RHEA-COMP:11992"/>
        <dbReference type="ChEBI" id="CHEBI:15378"/>
        <dbReference type="ChEBI" id="CHEBI:29965"/>
        <dbReference type="ChEBI" id="CHEBI:57856"/>
        <dbReference type="ChEBI" id="CHEBI:59789"/>
        <dbReference type="ChEBI" id="CHEBI:88221"/>
        <dbReference type="EC" id="2.1.1.320"/>
    </reaction>
</comment>
<dbReference type="OrthoDB" id="5595109at2759"/>